<evidence type="ECO:0000256" key="1">
    <source>
        <dbReference type="SAM" id="MobiDB-lite"/>
    </source>
</evidence>
<accession>A0ABR2I9T3</accession>
<feature type="compositionally biased region" description="Polar residues" evidence="1">
    <location>
        <begin position="94"/>
        <end position="107"/>
    </location>
</feature>
<dbReference type="Proteomes" id="UP001390339">
    <property type="component" value="Unassembled WGS sequence"/>
</dbReference>
<evidence type="ECO:0000313" key="3">
    <source>
        <dbReference type="Proteomes" id="UP001390339"/>
    </source>
</evidence>
<reference evidence="2 3" key="1">
    <citation type="journal article" date="2024" name="IMA Fungus">
        <title>Apiospora arundinis, a panoply of carbohydrate-active enzymes and secondary metabolites.</title>
        <authorList>
            <person name="Sorensen T."/>
            <person name="Petersen C."/>
            <person name="Muurmann A.T."/>
            <person name="Christiansen J.V."/>
            <person name="Brundto M.L."/>
            <person name="Overgaard C.K."/>
            <person name="Boysen A.T."/>
            <person name="Wollenberg R.D."/>
            <person name="Larsen T.O."/>
            <person name="Sorensen J.L."/>
            <person name="Nielsen K.L."/>
            <person name="Sondergaard T.E."/>
        </authorList>
    </citation>
    <scope>NUCLEOTIDE SEQUENCE [LARGE SCALE GENOMIC DNA]</scope>
    <source>
        <strain evidence="2 3">AAU 773</strain>
    </source>
</reference>
<evidence type="ECO:0000313" key="2">
    <source>
        <dbReference type="EMBL" id="KAK8859686.1"/>
    </source>
</evidence>
<feature type="region of interest" description="Disordered" evidence="1">
    <location>
        <begin position="1"/>
        <end position="25"/>
    </location>
</feature>
<protein>
    <submittedName>
        <fullName evidence="2">Uncharacterized protein</fullName>
    </submittedName>
</protein>
<proteinExistence type="predicted"/>
<keyword evidence="3" id="KW-1185">Reference proteome</keyword>
<sequence length="129" mass="13949">MVKRKPTPKQLERMLSGGGGGHDLPSLQEVLASDHGFGTYRGKFNSIATLGLELPVLNIGKNPPGYYYSSDSRHKGPGDKQTTLGKRKRAATKKCQTSKRSCQSTSNGDRKVGGKNEEENVDERALTGS</sequence>
<feature type="compositionally biased region" description="Basic and acidic residues" evidence="1">
    <location>
        <begin position="108"/>
        <end position="129"/>
    </location>
</feature>
<comment type="caution">
    <text evidence="2">The sequence shown here is derived from an EMBL/GenBank/DDBJ whole genome shotgun (WGS) entry which is preliminary data.</text>
</comment>
<organism evidence="2 3">
    <name type="scientific">Apiospora arundinis</name>
    <dbReference type="NCBI Taxonomy" id="335852"/>
    <lineage>
        <taxon>Eukaryota</taxon>
        <taxon>Fungi</taxon>
        <taxon>Dikarya</taxon>
        <taxon>Ascomycota</taxon>
        <taxon>Pezizomycotina</taxon>
        <taxon>Sordariomycetes</taxon>
        <taxon>Xylariomycetidae</taxon>
        <taxon>Amphisphaeriales</taxon>
        <taxon>Apiosporaceae</taxon>
        <taxon>Apiospora</taxon>
    </lineage>
</organism>
<name>A0ABR2I9T3_9PEZI</name>
<feature type="region of interest" description="Disordered" evidence="1">
    <location>
        <begin position="61"/>
        <end position="129"/>
    </location>
</feature>
<dbReference type="EMBL" id="JAPCWZ010000006">
    <property type="protein sequence ID" value="KAK8859686.1"/>
    <property type="molecule type" value="Genomic_DNA"/>
</dbReference>
<gene>
    <name evidence="2" type="ORF">PGQ11_010420</name>
</gene>